<organism evidence="1 2">
    <name type="scientific">Artemisia annua</name>
    <name type="common">Sweet wormwood</name>
    <dbReference type="NCBI Taxonomy" id="35608"/>
    <lineage>
        <taxon>Eukaryota</taxon>
        <taxon>Viridiplantae</taxon>
        <taxon>Streptophyta</taxon>
        <taxon>Embryophyta</taxon>
        <taxon>Tracheophyta</taxon>
        <taxon>Spermatophyta</taxon>
        <taxon>Magnoliopsida</taxon>
        <taxon>eudicotyledons</taxon>
        <taxon>Gunneridae</taxon>
        <taxon>Pentapetalae</taxon>
        <taxon>asterids</taxon>
        <taxon>campanulids</taxon>
        <taxon>Asterales</taxon>
        <taxon>Asteraceae</taxon>
        <taxon>Asteroideae</taxon>
        <taxon>Anthemideae</taxon>
        <taxon>Artemisiinae</taxon>
        <taxon>Artemisia</taxon>
    </lineage>
</organism>
<dbReference type="InterPro" id="IPR016159">
    <property type="entry name" value="Cullin_repeat-like_dom_sf"/>
</dbReference>
<dbReference type="AlphaFoldDB" id="A0A2U1LQG5"/>
<protein>
    <submittedName>
        <fullName evidence="1">Cullin 1</fullName>
    </submittedName>
</protein>
<evidence type="ECO:0000313" key="2">
    <source>
        <dbReference type="Proteomes" id="UP000245207"/>
    </source>
</evidence>
<proteinExistence type="predicted"/>
<dbReference type="SUPFAM" id="SSF74788">
    <property type="entry name" value="Cullin repeat-like"/>
    <property type="match status" value="1"/>
</dbReference>
<dbReference type="EMBL" id="PKPP01008237">
    <property type="protein sequence ID" value="PWA51232.1"/>
    <property type="molecule type" value="Genomic_DNA"/>
</dbReference>
<gene>
    <name evidence="1" type="ORF">CTI12_AA375440</name>
</gene>
<name>A0A2U1LQG5_ARTAN</name>
<dbReference type="STRING" id="35608.A0A2U1LQG5"/>
<accession>A0A2U1LQG5</accession>
<dbReference type="Gene3D" id="1.20.1310.10">
    <property type="entry name" value="Cullin Repeats"/>
    <property type="match status" value="1"/>
</dbReference>
<dbReference type="Proteomes" id="UP000245207">
    <property type="component" value="Unassembled WGS sequence"/>
</dbReference>
<reference evidence="1 2" key="1">
    <citation type="journal article" date="2018" name="Mol. Plant">
        <title>The genome of Artemisia annua provides insight into the evolution of Asteraceae family and artemisinin biosynthesis.</title>
        <authorList>
            <person name="Shen Q."/>
            <person name="Zhang L."/>
            <person name="Liao Z."/>
            <person name="Wang S."/>
            <person name="Yan T."/>
            <person name="Shi P."/>
            <person name="Liu M."/>
            <person name="Fu X."/>
            <person name="Pan Q."/>
            <person name="Wang Y."/>
            <person name="Lv Z."/>
            <person name="Lu X."/>
            <person name="Zhang F."/>
            <person name="Jiang W."/>
            <person name="Ma Y."/>
            <person name="Chen M."/>
            <person name="Hao X."/>
            <person name="Li L."/>
            <person name="Tang Y."/>
            <person name="Lv G."/>
            <person name="Zhou Y."/>
            <person name="Sun X."/>
            <person name="Brodelius P.E."/>
            <person name="Rose J.K.C."/>
            <person name="Tang K."/>
        </authorList>
    </citation>
    <scope>NUCLEOTIDE SEQUENCE [LARGE SCALE GENOMIC DNA]</scope>
    <source>
        <strain evidence="2">cv. Huhao1</strain>
        <tissue evidence="1">Leaf</tissue>
    </source>
</reference>
<keyword evidence="2" id="KW-1185">Reference proteome</keyword>
<dbReference type="OrthoDB" id="27073at2759"/>
<sequence>MLVTGLDPVSRMYRLFSKVPTGLDPVSNMFKEHVTTGGTELESLFSFSRISPEREHLISLGDFLLAYVHFRELSLLISVYRKARREEEVVAVLEEMLHACVRRVTFS</sequence>
<evidence type="ECO:0000313" key="1">
    <source>
        <dbReference type="EMBL" id="PWA51232.1"/>
    </source>
</evidence>
<comment type="caution">
    <text evidence="1">The sequence shown here is derived from an EMBL/GenBank/DDBJ whole genome shotgun (WGS) entry which is preliminary data.</text>
</comment>